<feature type="chain" id="PRO_5012086131" description="VWFA domain-containing protein" evidence="1">
    <location>
        <begin position="24"/>
        <end position="233"/>
    </location>
</feature>
<dbReference type="InterPro" id="IPR036465">
    <property type="entry name" value="vWFA_dom_sf"/>
</dbReference>
<dbReference type="PANTHER" id="PTHR45737:SF6">
    <property type="entry name" value="VON WILLEBRAND FACTOR A DOMAIN-CONTAINING PROTEIN 5A"/>
    <property type="match status" value="1"/>
</dbReference>
<dbReference type="OrthoDB" id="1159521at2"/>
<feature type="domain" description="VWFA" evidence="2">
    <location>
        <begin position="38"/>
        <end position="233"/>
    </location>
</feature>
<dbReference type="SUPFAM" id="SSF53300">
    <property type="entry name" value="vWA-like"/>
    <property type="match status" value="1"/>
</dbReference>
<evidence type="ECO:0000256" key="1">
    <source>
        <dbReference type="SAM" id="SignalP"/>
    </source>
</evidence>
<evidence type="ECO:0000259" key="2">
    <source>
        <dbReference type="PROSITE" id="PS50234"/>
    </source>
</evidence>
<reference evidence="3 4" key="1">
    <citation type="submission" date="2016-11" db="EMBL/GenBank/DDBJ databases">
        <title>Study of marine rhodopsin-containing bacteria.</title>
        <authorList>
            <person name="Yoshizawa S."/>
            <person name="Kumagai Y."/>
            <person name="Kogure K."/>
        </authorList>
    </citation>
    <scope>NUCLEOTIDE SEQUENCE [LARGE SCALE GENOMIC DNA]</scope>
    <source>
        <strain evidence="3 4">SAORIC-28</strain>
    </source>
</reference>
<dbReference type="Pfam" id="PF13768">
    <property type="entry name" value="VWA_3"/>
    <property type="match status" value="2"/>
</dbReference>
<dbReference type="PANTHER" id="PTHR45737">
    <property type="entry name" value="VON WILLEBRAND FACTOR A DOMAIN-CONTAINING PROTEIN 5A"/>
    <property type="match status" value="1"/>
</dbReference>
<gene>
    <name evidence="3" type="ORF">BSZ37_09500</name>
</gene>
<dbReference type="RefSeq" id="WP_095510320.1">
    <property type="nucleotide sequence ID" value="NZ_MQWD01000001.1"/>
</dbReference>
<keyword evidence="1" id="KW-0732">Signal</keyword>
<dbReference type="Proteomes" id="UP000216339">
    <property type="component" value="Unassembled WGS sequence"/>
</dbReference>
<dbReference type="SMART" id="SM00327">
    <property type="entry name" value="VWA"/>
    <property type="match status" value="1"/>
</dbReference>
<dbReference type="PROSITE" id="PS51257">
    <property type="entry name" value="PROKAR_LIPOPROTEIN"/>
    <property type="match status" value="1"/>
</dbReference>
<proteinExistence type="predicted"/>
<feature type="signal peptide" evidence="1">
    <location>
        <begin position="1"/>
        <end position="23"/>
    </location>
</feature>
<dbReference type="AlphaFoldDB" id="A0A271IZW1"/>
<dbReference type="Gene3D" id="3.40.50.410">
    <property type="entry name" value="von Willebrand factor, type A domain"/>
    <property type="match status" value="1"/>
</dbReference>
<keyword evidence="4" id="KW-1185">Reference proteome</keyword>
<organism evidence="3 4">
    <name type="scientific">Rubrivirga marina</name>
    <dbReference type="NCBI Taxonomy" id="1196024"/>
    <lineage>
        <taxon>Bacteria</taxon>
        <taxon>Pseudomonadati</taxon>
        <taxon>Rhodothermota</taxon>
        <taxon>Rhodothermia</taxon>
        <taxon>Rhodothermales</taxon>
        <taxon>Rubricoccaceae</taxon>
        <taxon>Rubrivirga</taxon>
    </lineage>
</organism>
<protein>
    <recommendedName>
        <fullName evidence="2">VWFA domain-containing protein</fullName>
    </recommendedName>
</protein>
<evidence type="ECO:0000313" key="4">
    <source>
        <dbReference type="Proteomes" id="UP000216339"/>
    </source>
</evidence>
<dbReference type="InterPro" id="IPR002035">
    <property type="entry name" value="VWF_A"/>
</dbReference>
<evidence type="ECO:0000313" key="3">
    <source>
        <dbReference type="EMBL" id="PAP76660.1"/>
    </source>
</evidence>
<name>A0A271IZW1_9BACT</name>
<comment type="caution">
    <text evidence="3">The sequence shown here is derived from an EMBL/GenBank/DDBJ whole genome shotgun (WGS) entry which is preliminary data.</text>
</comment>
<sequence>MSRRIPPVLLAFALLSGCYAVQASSDYYGIDTTLPGETVVFVIDVSGSMEGKQEGTLEDQARGVAAREAGDAVQNTVGGRVGRLLGGQVRGEATKLGGAKRELIPVIRGLDNSTLFTVQTFGDAHDFWRDTPVAAAGNNKSLAMTHVNALDANGGTPILAALERTFGVPGVTTVFLMTDGQPTDASADEIVQRSRQLNRGGVTLHTIGLGPDQDADFLRRLAEANGGTYVDRR</sequence>
<dbReference type="EMBL" id="MQWD01000001">
    <property type="protein sequence ID" value="PAP76660.1"/>
    <property type="molecule type" value="Genomic_DNA"/>
</dbReference>
<dbReference type="PROSITE" id="PS50234">
    <property type="entry name" value="VWFA"/>
    <property type="match status" value="1"/>
</dbReference>
<accession>A0A271IZW1</accession>